<dbReference type="EMBL" id="CM056806">
    <property type="protein sequence ID" value="KAJ8704837.1"/>
    <property type="molecule type" value="Genomic_DNA"/>
</dbReference>
<keyword evidence="2" id="KW-1185">Reference proteome</keyword>
<proteinExistence type="predicted"/>
<protein>
    <submittedName>
        <fullName evidence="1">Uncharacterized protein</fullName>
    </submittedName>
</protein>
<accession>A0ACC2Q182</accession>
<evidence type="ECO:0000313" key="1">
    <source>
        <dbReference type="EMBL" id="KAJ8704837.1"/>
    </source>
</evidence>
<gene>
    <name evidence="1" type="ORF">PYW08_012157</name>
</gene>
<name>A0ACC2Q182_9NEOP</name>
<sequence length="268" mass="30786">MAVDYIQYFLVAVTFLCTTETYNATENDTDVRSHLKLEIIQKYCTHRDAACEANKVKICAVRMVNESKHYKDFLNDCYLFLSNMCDYPGEEYYLVSDTSCEKYLARRRSNTTTTTNSTKPKSAHRKKSVKVHKGLRNGGNEDESSDEDHQAYDGHWCPTTCPDAYNPECMIINRQAGGKDLRMYYFNNHCLADAYYCTYWETLPKPDDEDSPEVRHSPISWTSCASSRFIQFSRFAEAASSMAHYGWLAGPYKATHIVEPHQRIPGFG</sequence>
<evidence type="ECO:0000313" key="2">
    <source>
        <dbReference type="Proteomes" id="UP001231649"/>
    </source>
</evidence>
<reference evidence="1" key="1">
    <citation type="submission" date="2023-03" db="EMBL/GenBank/DDBJ databases">
        <title>Chromosome-level genomes of two armyworms, Mythimna separata and Mythimna loreyi, provide insights into the biosynthesis and reception of sex pheromones.</title>
        <authorList>
            <person name="Zhao H."/>
        </authorList>
    </citation>
    <scope>NUCLEOTIDE SEQUENCE</scope>
    <source>
        <strain evidence="1">BeijingLab</strain>
    </source>
</reference>
<comment type="caution">
    <text evidence="1">The sequence shown here is derived from an EMBL/GenBank/DDBJ whole genome shotgun (WGS) entry which is preliminary data.</text>
</comment>
<dbReference type="Proteomes" id="UP001231649">
    <property type="component" value="Chromosome 30"/>
</dbReference>
<organism evidence="1 2">
    <name type="scientific">Mythimna loreyi</name>
    <dbReference type="NCBI Taxonomy" id="667449"/>
    <lineage>
        <taxon>Eukaryota</taxon>
        <taxon>Metazoa</taxon>
        <taxon>Ecdysozoa</taxon>
        <taxon>Arthropoda</taxon>
        <taxon>Hexapoda</taxon>
        <taxon>Insecta</taxon>
        <taxon>Pterygota</taxon>
        <taxon>Neoptera</taxon>
        <taxon>Endopterygota</taxon>
        <taxon>Lepidoptera</taxon>
        <taxon>Glossata</taxon>
        <taxon>Ditrysia</taxon>
        <taxon>Noctuoidea</taxon>
        <taxon>Noctuidae</taxon>
        <taxon>Noctuinae</taxon>
        <taxon>Hadenini</taxon>
        <taxon>Mythimna</taxon>
    </lineage>
</organism>